<organism evidence="6 7">
    <name type="scientific">Armatimonas rosea</name>
    <dbReference type="NCBI Taxonomy" id="685828"/>
    <lineage>
        <taxon>Bacteria</taxon>
        <taxon>Bacillati</taxon>
        <taxon>Armatimonadota</taxon>
        <taxon>Armatimonadia</taxon>
        <taxon>Armatimonadales</taxon>
        <taxon>Armatimonadaceae</taxon>
        <taxon>Armatimonas</taxon>
    </lineage>
</organism>
<dbReference type="Pfam" id="PF12831">
    <property type="entry name" value="FAD_oxidored"/>
    <property type="match status" value="1"/>
</dbReference>
<dbReference type="EMBL" id="JACHGW010000002">
    <property type="protein sequence ID" value="MBB6049835.1"/>
    <property type="molecule type" value="Genomic_DNA"/>
</dbReference>
<dbReference type="PANTHER" id="PTHR43498:SF1">
    <property type="entry name" value="COB--COM HETERODISULFIDE REDUCTASE IRON-SULFUR SUBUNIT A"/>
    <property type="match status" value="1"/>
</dbReference>
<evidence type="ECO:0000256" key="3">
    <source>
        <dbReference type="ARBA" id="ARBA00023002"/>
    </source>
</evidence>
<dbReference type="GO" id="GO:0046872">
    <property type="term" value="F:metal ion binding"/>
    <property type="evidence" value="ECO:0007669"/>
    <property type="project" value="UniProtKB-KW"/>
</dbReference>
<name>A0A7W9SNE6_ARMRO</name>
<reference evidence="6 7" key="1">
    <citation type="submission" date="2020-08" db="EMBL/GenBank/DDBJ databases">
        <title>Genomic Encyclopedia of Type Strains, Phase IV (KMG-IV): sequencing the most valuable type-strain genomes for metagenomic binning, comparative biology and taxonomic classification.</title>
        <authorList>
            <person name="Goeker M."/>
        </authorList>
    </citation>
    <scope>NUCLEOTIDE SEQUENCE [LARGE SCALE GENOMIC DNA]</scope>
    <source>
        <strain evidence="6 7">DSM 23562</strain>
    </source>
</reference>
<keyword evidence="7" id="KW-1185">Reference proteome</keyword>
<dbReference type="RefSeq" id="WP_184193656.1">
    <property type="nucleotide sequence ID" value="NZ_JACHGW010000002.1"/>
</dbReference>
<evidence type="ECO:0000256" key="4">
    <source>
        <dbReference type="ARBA" id="ARBA00023004"/>
    </source>
</evidence>
<comment type="caution">
    <text evidence="6">The sequence shown here is derived from an EMBL/GenBank/DDBJ whole genome shotgun (WGS) entry which is preliminary data.</text>
</comment>
<evidence type="ECO:0000313" key="6">
    <source>
        <dbReference type="EMBL" id="MBB6049835.1"/>
    </source>
</evidence>
<keyword evidence="3" id="KW-0560">Oxidoreductase</keyword>
<keyword evidence="1" id="KW-0004">4Fe-4S</keyword>
<sequence length="490" mass="52081">MPETWPVTFETDVCVVGGGPAGIAAALSAARSGARVLLIERMGFLGGSATAMQVPAFAPFSDRTRAIVRGIGWEVLTEHQKRLGRPLPTPDSYNVPQDKGRMDWVPLDVELLKRLYDELCEAAGVTVLFHTFVAETSPLAPLPGARSSLGKGNPSLNPLPQGGTTVWGRGQGERLDRLTSLTLANKAGLSLARAKVFIDATGDGDLAARAGCAFEQGDDNGKTQGMTLCFTVAGGSRTKYLEHVYTTGDGYLAKLVEQAKSDGTWELPDSSLVGMSFKSESVAGCNLGHVYGHDATDPLSVSIAEREGRRVVEKLLRFLRAYVPGQEAVELISSGPHIGVRESRRIVGEYTLTLDDYLACRTFPDDIARCAYFIDLHAVTTEAAARAKQVTDGEKRSYALPAGQSHGIPYRCLIPQGIENLLVAGRCLSAERAVQGATRVMPYAFATGEAAGLAAALSLAGNGAVRAVNIPELQRRLLAQGAWLGDVAGD</sequence>
<dbReference type="GO" id="GO:0016491">
    <property type="term" value="F:oxidoreductase activity"/>
    <property type="evidence" value="ECO:0007669"/>
    <property type="project" value="UniProtKB-KW"/>
</dbReference>
<evidence type="ECO:0000256" key="5">
    <source>
        <dbReference type="ARBA" id="ARBA00023014"/>
    </source>
</evidence>
<protein>
    <recommendedName>
        <fullName evidence="8">FAD dependent oxidoreductase</fullName>
    </recommendedName>
</protein>
<dbReference type="PANTHER" id="PTHR43498">
    <property type="entry name" value="FERREDOXIN:COB-COM HETERODISULFIDE REDUCTASE SUBUNIT A"/>
    <property type="match status" value="1"/>
</dbReference>
<dbReference type="SUPFAM" id="SSF51905">
    <property type="entry name" value="FAD/NAD(P)-binding domain"/>
    <property type="match status" value="1"/>
</dbReference>
<gene>
    <name evidence="6" type="ORF">HNQ39_001626</name>
</gene>
<keyword evidence="4" id="KW-0408">Iron</keyword>
<evidence type="ECO:0000313" key="7">
    <source>
        <dbReference type="Proteomes" id="UP000520814"/>
    </source>
</evidence>
<evidence type="ECO:0000256" key="2">
    <source>
        <dbReference type="ARBA" id="ARBA00022723"/>
    </source>
</evidence>
<dbReference type="AlphaFoldDB" id="A0A7W9SNE6"/>
<keyword evidence="5" id="KW-0411">Iron-sulfur</keyword>
<dbReference type="Proteomes" id="UP000520814">
    <property type="component" value="Unassembled WGS sequence"/>
</dbReference>
<accession>A0A7W9SNE6</accession>
<dbReference type="GO" id="GO:0051539">
    <property type="term" value="F:4 iron, 4 sulfur cluster binding"/>
    <property type="evidence" value="ECO:0007669"/>
    <property type="project" value="UniProtKB-KW"/>
</dbReference>
<evidence type="ECO:0008006" key="8">
    <source>
        <dbReference type="Google" id="ProtNLM"/>
    </source>
</evidence>
<keyword evidence="2" id="KW-0479">Metal-binding</keyword>
<dbReference type="InterPro" id="IPR039650">
    <property type="entry name" value="HdrA-like"/>
</dbReference>
<dbReference type="InterPro" id="IPR036188">
    <property type="entry name" value="FAD/NAD-bd_sf"/>
</dbReference>
<proteinExistence type="predicted"/>
<dbReference type="Gene3D" id="3.50.50.60">
    <property type="entry name" value="FAD/NAD(P)-binding domain"/>
    <property type="match status" value="1"/>
</dbReference>
<evidence type="ECO:0000256" key="1">
    <source>
        <dbReference type="ARBA" id="ARBA00022485"/>
    </source>
</evidence>